<keyword evidence="3" id="KW-0064">Aspartyl protease</keyword>
<sequence>MGITPGESTQLLRRVSAWESKALPVSRRLTQFSFQSFIGRTYAVPHGCRTLADDGADSNFISEKFLRQVKTFQTIPLVQPVICEGYDGKASESITHRVEFFLKMDTHVERSMAYVVNTCGSFDLVLGFKWRQLHQPKLDYREGTIAFPDEYCRLNCWLQDSSPLVVCKGREKDCDQLSPRPHADHDSEARTPADVHPGGTAGRNTDSRSLEAEFQDKDIPQLPRDPKRNKAPPDKTKATPGGSPHDPLKVEIKRVSLQAIRRMARKYRTDPCLMTLQQGKAPRLRRAAVDEDFAKFMDKPPDVTLEDILTPELFQEYSDFIPVFDKAAASKLPEHSEHDHEIKLEPGAKIPNHRPRPFSGQQEEAIAAYVRDMESRDFIGPSKSPARNSLLIIDDPDDPRHAEKTIILGPKVLSPGMKPALDTALRALTLSSSKTDDVITPEQRSVLRTAFSNDPEEEDVELPSPEGVVDPSLPPYDEDPRSTEELLNAAYASDEMATRAFSAIDSHEVKLSKWFHKHGFYFSAADLSLVGDGASRRLFIDKTRLYIPADARLQRRIFDLCHDHEIAGHKGPRSTLYLMYDRYYWPKMNQSIAKYCDACGICRRTKSPRDGKHGYLRPLPLPHQRWSDVTVDFIQDLPPSRLDGREYRNILVIVDRLTKRRHFYPTHGRTAVEAARCFMDVFKHHGLPLSIVSDRGTNFVAPFWKHICQRLHIKRVLSTAYHPETDGQTERANQSLETYLRQFINYAQDDWASWLHVAEFQANDTVNSSTGMTPFFADLGYHPRSGIHPSENIEANLPRPARDQAIRAQEMMDSHSDLVTHLKEQLRWAQQEQSAQANSKRHAVPLYSVGNEVWISTVNWSTPRQSKKLTDRWAGPYVVKRIIHDGRAYELDLPEEMIRNGTFPIFHPKLLRPAATDALPDQAPARPVPVEVVNSNGDAHTEWLVDEFVDVASPKASKVKGRWAYKIKWSDFPKATWHDAADYLDHYDAKLFHWKHPGKPTPPGLRMPPDWTPLPEDAGDFQDQYASGDENLA</sequence>
<feature type="compositionally biased region" description="Basic and acidic residues" evidence="12">
    <location>
        <begin position="205"/>
        <end position="237"/>
    </location>
</feature>
<evidence type="ECO:0000256" key="2">
    <source>
        <dbReference type="ARBA" id="ARBA00022723"/>
    </source>
</evidence>
<dbReference type="Gene3D" id="2.40.70.10">
    <property type="entry name" value="Acid Proteases"/>
    <property type="match status" value="1"/>
</dbReference>
<dbReference type="InterPro" id="IPR056924">
    <property type="entry name" value="SH3_Tf2-1"/>
</dbReference>
<organism evidence="14 15">
    <name type="scientific">Alternaria atra</name>
    <dbReference type="NCBI Taxonomy" id="119953"/>
    <lineage>
        <taxon>Eukaryota</taxon>
        <taxon>Fungi</taxon>
        <taxon>Dikarya</taxon>
        <taxon>Ascomycota</taxon>
        <taxon>Pezizomycotina</taxon>
        <taxon>Dothideomycetes</taxon>
        <taxon>Pleosporomycetidae</taxon>
        <taxon>Pleosporales</taxon>
        <taxon>Pleosporineae</taxon>
        <taxon>Pleosporaceae</taxon>
        <taxon>Alternaria</taxon>
        <taxon>Alternaria sect. Ulocladioides</taxon>
    </lineage>
</organism>
<dbReference type="CDD" id="cd00303">
    <property type="entry name" value="retropepsin_like"/>
    <property type="match status" value="1"/>
</dbReference>
<dbReference type="InterPro" id="IPR050951">
    <property type="entry name" value="Retrovirus_Pol_polyprotein"/>
</dbReference>
<dbReference type="InterPro" id="IPR043502">
    <property type="entry name" value="DNA/RNA_pol_sf"/>
</dbReference>
<comment type="caution">
    <text evidence="14">The sequence shown here is derived from an EMBL/GenBank/DDBJ whole genome shotgun (WGS) entry which is preliminary data.</text>
</comment>
<keyword evidence="4" id="KW-0378">Hydrolase</keyword>
<keyword evidence="9" id="KW-0239">DNA-directed DNA polymerase</keyword>
<dbReference type="PANTHER" id="PTHR37984">
    <property type="entry name" value="PROTEIN CBG26694"/>
    <property type="match status" value="1"/>
</dbReference>
<keyword evidence="9" id="KW-0548">Nucleotidyltransferase</keyword>
<dbReference type="InterPro" id="IPR012337">
    <property type="entry name" value="RNaseH-like_sf"/>
</dbReference>
<evidence type="ECO:0000256" key="7">
    <source>
        <dbReference type="ARBA" id="ARBA00022908"/>
    </source>
</evidence>
<dbReference type="PANTHER" id="PTHR37984:SF15">
    <property type="entry name" value="INTEGRASE CATALYTIC DOMAIN-CONTAINING PROTEIN"/>
    <property type="match status" value="1"/>
</dbReference>
<dbReference type="GO" id="GO:0004190">
    <property type="term" value="F:aspartic-type endopeptidase activity"/>
    <property type="evidence" value="ECO:0007669"/>
    <property type="project" value="UniProtKB-KW"/>
</dbReference>
<keyword evidence="7" id="KW-0229">DNA integration</keyword>
<evidence type="ECO:0000256" key="3">
    <source>
        <dbReference type="ARBA" id="ARBA00022750"/>
    </source>
</evidence>
<feature type="domain" description="Integrase catalytic" evidence="13">
    <location>
        <begin position="616"/>
        <end position="782"/>
    </location>
</feature>
<reference evidence="14" key="1">
    <citation type="submission" date="2021-05" db="EMBL/GenBank/DDBJ databases">
        <authorList>
            <person name="Stam R."/>
        </authorList>
    </citation>
    <scope>NUCLEOTIDE SEQUENCE</scope>
    <source>
        <strain evidence="14">CS162</strain>
    </source>
</reference>
<dbReference type="GO" id="GO:0003964">
    <property type="term" value="F:RNA-directed DNA polymerase activity"/>
    <property type="evidence" value="ECO:0007669"/>
    <property type="project" value="UniProtKB-KW"/>
</dbReference>
<keyword evidence="10" id="KW-0238">DNA-binding</keyword>
<feature type="region of interest" description="Disordered" evidence="12">
    <location>
        <begin position="998"/>
        <end position="1033"/>
    </location>
</feature>
<name>A0A8J2I2B2_9PLEO</name>
<dbReference type="GO" id="GO:0006310">
    <property type="term" value="P:DNA recombination"/>
    <property type="evidence" value="ECO:0007669"/>
    <property type="project" value="UniProtKB-KW"/>
</dbReference>
<dbReference type="FunFam" id="3.30.420.10:FF:000032">
    <property type="entry name" value="Retrovirus-related Pol polyprotein from transposon 297-like Protein"/>
    <property type="match status" value="1"/>
</dbReference>
<dbReference type="GO" id="GO:0003677">
    <property type="term" value="F:DNA binding"/>
    <property type="evidence" value="ECO:0007669"/>
    <property type="project" value="UniProtKB-KW"/>
</dbReference>
<dbReference type="SUPFAM" id="SSF56672">
    <property type="entry name" value="DNA/RNA polymerases"/>
    <property type="match status" value="1"/>
</dbReference>
<accession>A0A8J2I2B2</accession>
<dbReference type="InterPro" id="IPR021109">
    <property type="entry name" value="Peptidase_aspartic_dom_sf"/>
</dbReference>
<dbReference type="GO" id="GO:0003887">
    <property type="term" value="F:DNA-directed DNA polymerase activity"/>
    <property type="evidence" value="ECO:0007669"/>
    <property type="project" value="UniProtKB-KW"/>
</dbReference>
<dbReference type="GO" id="GO:0015074">
    <property type="term" value="P:DNA integration"/>
    <property type="evidence" value="ECO:0007669"/>
    <property type="project" value="UniProtKB-KW"/>
</dbReference>
<dbReference type="Proteomes" id="UP000676310">
    <property type="component" value="Unassembled WGS sequence"/>
</dbReference>
<dbReference type="RefSeq" id="XP_043168621.1">
    <property type="nucleotide sequence ID" value="XM_043312686.1"/>
</dbReference>
<dbReference type="OrthoDB" id="3929326at2759"/>
<dbReference type="InterPro" id="IPR041588">
    <property type="entry name" value="Integrase_H2C2"/>
</dbReference>
<protein>
    <recommendedName>
        <fullName evidence="13">Integrase catalytic domain-containing protein</fullName>
    </recommendedName>
</protein>
<evidence type="ECO:0000256" key="9">
    <source>
        <dbReference type="ARBA" id="ARBA00022932"/>
    </source>
</evidence>
<keyword evidence="9" id="KW-0808">Transferase</keyword>
<dbReference type="InterPro" id="IPR001584">
    <property type="entry name" value="Integrase_cat-core"/>
</dbReference>
<dbReference type="InterPro" id="IPR036397">
    <property type="entry name" value="RNaseH_sf"/>
</dbReference>
<keyword evidence="15" id="KW-1185">Reference proteome</keyword>
<evidence type="ECO:0000256" key="11">
    <source>
        <dbReference type="ARBA" id="ARBA00023172"/>
    </source>
</evidence>
<evidence type="ECO:0000256" key="1">
    <source>
        <dbReference type="ARBA" id="ARBA00022670"/>
    </source>
</evidence>
<dbReference type="GeneID" id="67016806"/>
<gene>
    <name evidence="14" type="ORF">ALTATR162_LOCUS5069</name>
</gene>
<dbReference type="PROSITE" id="PS50994">
    <property type="entry name" value="INTEGRASE"/>
    <property type="match status" value="1"/>
</dbReference>
<dbReference type="Gene3D" id="3.10.10.10">
    <property type="entry name" value="HIV Type 1 Reverse Transcriptase, subunit A, domain 1"/>
    <property type="match status" value="1"/>
</dbReference>
<feature type="compositionally biased region" description="Pro residues" evidence="12">
    <location>
        <begin position="999"/>
        <end position="1012"/>
    </location>
</feature>
<dbReference type="EMBL" id="CAJRGZ010000019">
    <property type="protein sequence ID" value="CAG5158418.1"/>
    <property type="molecule type" value="Genomic_DNA"/>
</dbReference>
<proteinExistence type="predicted"/>
<evidence type="ECO:0000259" key="13">
    <source>
        <dbReference type="PROSITE" id="PS50994"/>
    </source>
</evidence>
<evidence type="ECO:0000256" key="12">
    <source>
        <dbReference type="SAM" id="MobiDB-lite"/>
    </source>
</evidence>
<dbReference type="Gene3D" id="3.30.420.10">
    <property type="entry name" value="Ribonuclease H-like superfamily/Ribonuclease H"/>
    <property type="match status" value="1"/>
</dbReference>
<evidence type="ECO:0000256" key="8">
    <source>
        <dbReference type="ARBA" id="ARBA00022918"/>
    </source>
</evidence>
<dbReference type="GO" id="GO:0003723">
    <property type="term" value="F:RNA binding"/>
    <property type="evidence" value="ECO:0007669"/>
    <property type="project" value="UniProtKB-KW"/>
</dbReference>
<keyword evidence="5" id="KW-0460">Magnesium</keyword>
<feature type="compositionally biased region" description="Basic and acidic residues" evidence="12">
    <location>
        <begin position="175"/>
        <end position="193"/>
    </location>
</feature>
<keyword evidence="2" id="KW-0479">Metal-binding</keyword>
<dbReference type="Pfam" id="PF17921">
    <property type="entry name" value="Integrase_H2C2"/>
    <property type="match status" value="1"/>
</dbReference>
<dbReference type="GO" id="GO:0006508">
    <property type="term" value="P:proteolysis"/>
    <property type="evidence" value="ECO:0007669"/>
    <property type="project" value="UniProtKB-KW"/>
</dbReference>
<evidence type="ECO:0000313" key="15">
    <source>
        <dbReference type="Proteomes" id="UP000676310"/>
    </source>
</evidence>
<evidence type="ECO:0000313" key="14">
    <source>
        <dbReference type="EMBL" id="CAG5158418.1"/>
    </source>
</evidence>
<dbReference type="AlphaFoldDB" id="A0A8J2I2B2"/>
<keyword evidence="6" id="KW-0694">RNA-binding</keyword>
<feature type="region of interest" description="Disordered" evidence="12">
    <location>
        <begin position="175"/>
        <end position="248"/>
    </location>
</feature>
<keyword evidence="8" id="KW-0695">RNA-directed DNA polymerase</keyword>
<dbReference type="GO" id="GO:0005634">
    <property type="term" value="C:nucleus"/>
    <property type="evidence" value="ECO:0007669"/>
    <property type="project" value="UniProtKB-ARBA"/>
</dbReference>
<dbReference type="Gene3D" id="1.10.340.70">
    <property type="match status" value="1"/>
</dbReference>
<feature type="region of interest" description="Disordered" evidence="12">
    <location>
        <begin position="449"/>
        <end position="481"/>
    </location>
</feature>
<evidence type="ECO:0000256" key="5">
    <source>
        <dbReference type="ARBA" id="ARBA00022842"/>
    </source>
</evidence>
<keyword evidence="1" id="KW-0645">Protease</keyword>
<keyword evidence="11" id="KW-0233">DNA recombination</keyword>
<dbReference type="Pfam" id="PF24626">
    <property type="entry name" value="SH3_Tf2-1"/>
    <property type="match status" value="1"/>
</dbReference>
<dbReference type="SUPFAM" id="SSF53098">
    <property type="entry name" value="Ribonuclease H-like"/>
    <property type="match status" value="1"/>
</dbReference>
<evidence type="ECO:0000256" key="4">
    <source>
        <dbReference type="ARBA" id="ARBA00022801"/>
    </source>
</evidence>
<evidence type="ECO:0000256" key="10">
    <source>
        <dbReference type="ARBA" id="ARBA00023125"/>
    </source>
</evidence>
<dbReference type="GO" id="GO:0046872">
    <property type="term" value="F:metal ion binding"/>
    <property type="evidence" value="ECO:0007669"/>
    <property type="project" value="UniProtKB-KW"/>
</dbReference>
<evidence type="ECO:0000256" key="6">
    <source>
        <dbReference type="ARBA" id="ARBA00022884"/>
    </source>
</evidence>